<feature type="domain" description="Exonuclease VII large subunit C-terminal" evidence="7">
    <location>
        <begin position="130"/>
        <end position="344"/>
    </location>
</feature>
<dbReference type="InterPro" id="IPR020579">
    <property type="entry name" value="Exonuc_VII_lsu_C"/>
</dbReference>
<evidence type="ECO:0000259" key="7">
    <source>
        <dbReference type="Pfam" id="PF02601"/>
    </source>
</evidence>
<comment type="function">
    <text evidence="5">Bidirectionally degrades single-stranded DNA into large acid-insoluble oligonucleotides, which are then degraded further into small acid-soluble oligonucleotides.</text>
</comment>
<organism evidence="10 11">
    <name type="scientific">Mycobacteroides chelonae</name>
    <name type="common">Mycobacterium chelonae</name>
    <dbReference type="NCBI Taxonomy" id="1774"/>
    <lineage>
        <taxon>Bacteria</taxon>
        <taxon>Bacillati</taxon>
        <taxon>Actinomycetota</taxon>
        <taxon>Actinomycetes</taxon>
        <taxon>Mycobacteriales</taxon>
        <taxon>Mycobacteriaceae</taxon>
        <taxon>Mycobacteroides</taxon>
    </lineage>
</organism>
<keyword evidence="3 5" id="KW-0378">Hydrolase</keyword>
<dbReference type="Pfam" id="PF02601">
    <property type="entry name" value="Exonuc_VII_L"/>
    <property type="match status" value="1"/>
</dbReference>
<comment type="catalytic activity">
    <reaction evidence="5 6">
        <text>Exonucleolytic cleavage in either 5'- to 3'- or 3'- to 5'-direction to yield nucleoside 5'-phosphates.</text>
        <dbReference type="EC" id="3.1.11.6"/>
    </reaction>
</comment>
<dbReference type="EMBL" id="MLIS01000001">
    <property type="protein sequence ID" value="OHU77934.1"/>
    <property type="molecule type" value="Genomic_DNA"/>
</dbReference>
<evidence type="ECO:0000256" key="6">
    <source>
        <dbReference type="RuleBase" id="RU004355"/>
    </source>
</evidence>
<evidence type="ECO:0000256" key="2">
    <source>
        <dbReference type="ARBA" id="ARBA00022722"/>
    </source>
</evidence>
<evidence type="ECO:0000256" key="4">
    <source>
        <dbReference type="ARBA" id="ARBA00022839"/>
    </source>
</evidence>
<evidence type="ECO:0000256" key="5">
    <source>
        <dbReference type="HAMAP-Rule" id="MF_00378"/>
    </source>
</evidence>
<dbReference type="EC" id="3.1.11.6" evidence="5"/>
<dbReference type="AlphaFoldDB" id="A0A1S1LYQ1"/>
<dbReference type="Pfam" id="PF13742">
    <property type="entry name" value="tRNA_anti_2"/>
    <property type="match status" value="1"/>
</dbReference>
<keyword evidence="1 5" id="KW-0963">Cytoplasm</keyword>
<keyword evidence="4 5" id="KW-0269">Exonuclease</keyword>
<proteinExistence type="inferred from homology"/>
<sequence length="410" mass="44065">MADPGTSPENPWPVRAVATRVAKWIDRLGQVWVEGQLTQIDVRPGSKTVFMVLRDPAADMSLTVTCPPDMVRNAPVKLTEGTQVVVCGKPTFYTVRGSFSLRLSEIRAVGIGELLARIERLRQLLAAEGLFDARLKRPVPFLPSRIGLITGRASAAEHDVTSVALSRWPAVQFAVRNTPVQGPHAVAEIVAALQALDADPAVDVIVLARGGGSVEDLLPFSDETLCRAISACRTPVVSAVGHEPDNPLSDLVADLRAATPTDAAKKLVPDAAAEQALILDLRRRSAQALRNWVQREQRGLDQVRSRPVLADPLRMVTVRQDEIAVARTALRRDMKRLVESESQRVGHLSAQLATLGPAATLARGYSVVQRVRDDGTVEVLRTVTDAPAGASLRVRVSDGAVTATVTGESS</sequence>
<dbReference type="HAMAP" id="MF_00378">
    <property type="entry name" value="Exonuc_7_L"/>
    <property type="match status" value="1"/>
</dbReference>
<comment type="subunit">
    <text evidence="5">Heterooligomer composed of large and small subunits.</text>
</comment>
<evidence type="ECO:0000256" key="1">
    <source>
        <dbReference type="ARBA" id="ARBA00022490"/>
    </source>
</evidence>
<comment type="subcellular location">
    <subcellularLocation>
        <location evidence="5 6">Cytoplasm</location>
    </subcellularLocation>
</comment>
<accession>A0A1S1LYQ1</accession>
<dbReference type="RefSeq" id="WP_057969295.1">
    <property type="nucleotide sequence ID" value="NZ_CP050145.1"/>
</dbReference>
<evidence type="ECO:0000313" key="9">
    <source>
        <dbReference type="EMBL" id="OHU60155.1"/>
    </source>
</evidence>
<dbReference type="Proteomes" id="UP000180043">
    <property type="component" value="Unassembled WGS sequence"/>
</dbReference>
<dbReference type="GO" id="GO:0008855">
    <property type="term" value="F:exodeoxyribonuclease VII activity"/>
    <property type="evidence" value="ECO:0007669"/>
    <property type="project" value="UniProtKB-UniRule"/>
</dbReference>
<dbReference type="PANTHER" id="PTHR30008">
    <property type="entry name" value="EXODEOXYRIBONUCLEASE 7 LARGE SUBUNIT"/>
    <property type="match status" value="1"/>
</dbReference>
<dbReference type="PANTHER" id="PTHR30008:SF0">
    <property type="entry name" value="EXODEOXYRIBONUCLEASE 7 LARGE SUBUNIT"/>
    <property type="match status" value="1"/>
</dbReference>
<evidence type="ECO:0000313" key="10">
    <source>
        <dbReference type="EMBL" id="OHU77934.1"/>
    </source>
</evidence>
<dbReference type="GO" id="GO:0006308">
    <property type="term" value="P:DNA catabolic process"/>
    <property type="evidence" value="ECO:0007669"/>
    <property type="project" value="UniProtKB-UniRule"/>
</dbReference>
<evidence type="ECO:0000259" key="8">
    <source>
        <dbReference type="Pfam" id="PF13742"/>
    </source>
</evidence>
<dbReference type="Proteomes" id="UP000179441">
    <property type="component" value="Unassembled WGS sequence"/>
</dbReference>
<dbReference type="GO" id="GO:0005737">
    <property type="term" value="C:cytoplasm"/>
    <property type="evidence" value="ECO:0007669"/>
    <property type="project" value="UniProtKB-SubCell"/>
</dbReference>
<protein>
    <recommendedName>
        <fullName evidence="5">Exodeoxyribonuclease 7 large subunit</fullName>
        <ecNumber evidence="5">3.1.11.6</ecNumber>
    </recommendedName>
    <alternativeName>
        <fullName evidence="5">Exodeoxyribonuclease VII large subunit</fullName>
        <shortName evidence="5">Exonuclease VII large subunit</shortName>
    </alternativeName>
</protein>
<dbReference type="GO" id="GO:0003676">
    <property type="term" value="F:nucleic acid binding"/>
    <property type="evidence" value="ECO:0007669"/>
    <property type="project" value="InterPro"/>
</dbReference>
<evidence type="ECO:0000313" key="12">
    <source>
        <dbReference type="Proteomes" id="UP000180043"/>
    </source>
</evidence>
<comment type="caution">
    <text evidence="10">The sequence shown here is derived from an EMBL/GenBank/DDBJ whole genome shotgun (WGS) entry which is preliminary data.</text>
</comment>
<dbReference type="GO" id="GO:0009318">
    <property type="term" value="C:exodeoxyribonuclease VII complex"/>
    <property type="evidence" value="ECO:0007669"/>
    <property type="project" value="UniProtKB-UniRule"/>
</dbReference>
<dbReference type="EMBL" id="MLIQ01000011">
    <property type="protein sequence ID" value="OHU60155.1"/>
    <property type="molecule type" value="Genomic_DNA"/>
</dbReference>
<name>A0A1S1LYQ1_MYCCH</name>
<keyword evidence="11" id="KW-1185">Reference proteome</keyword>
<dbReference type="InterPro" id="IPR025824">
    <property type="entry name" value="OB-fold_nuc-bd_dom"/>
</dbReference>
<dbReference type="InterPro" id="IPR003753">
    <property type="entry name" value="Exonuc_VII_L"/>
</dbReference>
<reference evidence="11 12" key="1">
    <citation type="submission" date="2016-10" db="EMBL/GenBank/DDBJ databases">
        <title>Evaluation of Human, Veterinary and Environmental Mycobacterium chelonae Isolates by Core Genome Phylogenomic Analysis, Targeted Gene Comparison, and Anti-microbial Susceptibility Patterns: A Tale of Mistaken Identities.</title>
        <authorList>
            <person name="Fogelson S.B."/>
            <person name="Camus A.C."/>
            <person name="Lorenz W."/>
            <person name="Vasireddy R."/>
            <person name="Vasireddy S."/>
            <person name="Smith T."/>
            <person name="Brown-Elliott B.A."/>
            <person name="Wallace R.J.Jr."/>
            <person name="Hasan N.A."/>
            <person name="Reischl U."/>
            <person name="Sanchez S."/>
        </authorList>
    </citation>
    <scope>NUCLEOTIDE SEQUENCE [LARGE SCALE GENOMIC DNA]</scope>
    <source>
        <strain evidence="9 12">15515</strain>
        <strain evidence="10 11">15518</strain>
    </source>
</reference>
<gene>
    <name evidence="5" type="primary">xseA</name>
    <name evidence="9" type="ORF">BKG82_06655</name>
    <name evidence="10" type="ORF">BKG84_05550</name>
</gene>
<comment type="similarity">
    <text evidence="5 6">Belongs to the XseA family.</text>
</comment>
<evidence type="ECO:0000256" key="3">
    <source>
        <dbReference type="ARBA" id="ARBA00022801"/>
    </source>
</evidence>
<dbReference type="NCBIfam" id="TIGR00237">
    <property type="entry name" value="xseA"/>
    <property type="match status" value="1"/>
</dbReference>
<keyword evidence="2 5" id="KW-0540">Nuclease</keyword>
<evidence type="ECO:0000313" key="11">
    <source>
        <dbReference type="Proteomes" id="UP000179441"/>
    </source>
</evidence>
<dbReference type="CDD" id="cd04489">
    <property type="entry name" value="ExoVII_LU_OBF"/>
    <property type="match status" value="1"/>
</dbReference>
<feature type="domain" description="OB-fold nucleic acid binding" evidence="8">
    <location>
        <begin position="13"/>
        <end position="107"/>
    </location>
</feature>